<evidence type="ECO:0000313" key="2">
    <source>
        <dbReference type="EMBL" id="KTS96117.1"/>
    </source>
</evidence>
<organism evidence="2 3">
    <name type="scientific">Pantoea stewartii</name>
    <dbReference type="NCBI Taxonomy" id="66269"/>
    <lineage>
        <taxon>Bacteria</taxon>
        <taxon>Pseudomonadati</taxon>
        <taxon>Pseudomonadota</taxon>
        <taxon>Gammaproteobacteria</taxon>
        <taxon>Enterobacterales</taxon>
        <taxon>Erwiniaceae</taxon>
        <taxon>Pantoea</taxon>
    </lineage>
</organism>
<comment type="caution">
    <text evidence="2">The sequence shown here is derived from an EMBL/GenBank/DDBJ whole genome shotgun (WGS) entry which is preliminary data.</text>
</comment>
<evidence type="ECO:0008006" key="4">
    <source>
        <dbReference type="Google" id="ProtNLM"/>
    </source>
</evidence>
<feature type="transmembrane region" description="Helical" evidence="1">
    <location>
        <begin position="221"/>
        <end position="248"/>
    </location>
</feature>
<feature type="transmembrane region" description="Helical" evidence="1">
    <location>
        <begin position="119"/>
        <end position="137"/>
    </location>
</feature>
<dbReference type="RefSeq" id="WP_058708399.1">
    <property type="nucleotide sequence ID" value="NZ_LDSI01000020.1"/>
</dbReference>
<feature type="transmembrane region" description="Helical" evidence="1">
    <location>
        <begin position="398"/>
        <end position="416"/>
    </location>
</feature>
<feature type="transmembrane region" description="Helical" evidence="1">
    <location>
        <begin position="149"/>
        <end position="169"/>
    </location>
</feature>
<feature type="transmembrane region" description="Helical" evidence="1">
    <location>
        <begin position="12"/>
        <end position="36"/>
    </location>
</feature>
<reference evidence="2 3" key="1">
    <citation type="journal article" date="2016" name="Front. Microbiol.">
        <title>Genomic Resource of Rice Seed Associated Bacteria.</title>
        <authorList>
            <person name="Midha S."/>
            <person name="Bansal K."/>
            <person name="Sharma S."/>
            <person name="Kumar N."/>
            <person name="Patil P.P."/>
            <person name="Chaudhry V."/>
            <person name="Patil P.B."/>
        </authorList>
    </citation>
    <scope>NUCLEOTIDE SEQUENCE [LARGE SCALE GENOMIC DNA]</scope>
    <source>
        <strain evidence="2 3">RSA13</strain>
    </source>
</reference>
<dbReference type="AlphaFoldDB" id="A0AB34VEY6"/>
<dbReference type="InterPro" id="IPR018674">
    <property type="entry name" value="DUF2142_membrane"/>
</dbReference>
<keyword evidence="1" id="KW-0472">Membrane</keyword>
<keyword evidence="1" id="KW-0812">Transmembrane</keyword>
<dbReference type="EMBL" id="LDSI01000020">
    <property type="protein sequence ID" value="KTS96117.1"/>
    <property type="molecule type" value="Genomic_DNA"/>
</dbReference>
<proteinExistence type="predicted"/>
<sequence length="456" mass="51135">MLNRIYSLLSLANLHNLFLIIALPVAFSYIFVIFPLQSNDEWGHFLRSMDVSYGNMTDFESINAKTGVPHVEGPDSVIPFVTSRAFSVDAIGTGDVPANISHLKDLRWSSTTARLTDPFAVYPPVSYIFSSIGTVIGKITNSTYSSTLYFGRLTNFFFSFLAFYFAIAIASRGKVLLFLLLALPSCLSLIASYSQDAFLLGVTALTVAFITRVESAESKRYILAASLGLMIMILIRPHYCPLLAFFLLYLYKKKVSFKKLLFIFALAIVPSVSWYLYVSPIITKKMFPGVDEIAQLNYVLHNPLDFCNIAARSFVENWRRIFIPYIGPFTILYTWAQSALGVATILLVIHNLMGLKKSDHIFMIAFLMLMSFMTVFLITLSAYISWTPVKAQLVEGLQGRYLLPALLFLSLIAINLKNDFTIKPMYTSIIIGGVTLVSVITNLSSLIAVTKYFVYR</sequence>
<feature type="transmembrane region" description="Helical" evidence="1">
    <location>
        <begin position="198"/>
        <end position="215"/>
    </location>
</feature>
<feature type="transmembrane region" description="Helical" evidence="1">
    <location>
        <begin position="428"/>
        <end position="454"/>
    </location>
</feature>
<feature type="transmembrane region" description="Helical" evidence="1">
    <location>
        <begin position="361"/>
        <end position="386"/>
    </location>
</feature>
<dbReference type="Proteomes" id="UP000072520">
    <property type="component" value="Unassembled WGS sequence"/>
</dbReference>
<accession>A0AB34VEY6</accession>
<name>A0AB34VEY6_9GAMM</name>
<feature type="transmembrane region" description="Helical" evidence="1">
    <location>
        <begin position="260"/>
        <end position="278"/>
    </location>
</feature>
<feature type="transmembrane region" description="Helical" evidence="1">
    <location>
        <begin position="175"/>
        <end position="191"/>
    </location>
</feature>
<evidence type="ECO:0000256" key="1">
    <source>
        <dbReference type="SAM" id="Phobius"/>
    </source>
</evidence>
<gene>
    <name evidence="2" type="ORF">RSA13_14820</name>
</gene>
<dbReference type="Pfam" id="PF09913">
    <property type="entry name" value="DUF2142"/>
    <property type="match status" value="1"/>
</dbReference>
<keyword evidence="1" id="KW-1133">Transmembrane helix</keyword>
<protein>
    <recommendedName>
        <fullName evidence="4">DUF2142 domain-containing protein</fullName>
    </recommendedName>
</protein>
<feature type="transmembrane region" description="Helical" evidence="1">
    <location>
        <begin position="322"/>
        <end position="349"/>
    </location>
</feature>
<evidence type="ECO:0000313" key="3">
    <source>
        <dbReference type="Proteomes" id="UP000072520"/>
    </source>
</evidence>